<dbReference type="Gene3D" id="1.10.1380.10">
    <property type="entry name" value="Neutral endopeptidase , domain2"/>
    <property type="match status" value="1"/>
</dbReference>
<accession>A0A9D4SYI0</accession>
<dbReference type="Pfam" id="PF01431">
    <property type="entry name" value="Peptidase_M13"/>
    <property type="match status" value="1"/>
</dbReference>
<dbReference type="GO" id="GO:0004222">
    <property type="term" value="F:metalloendopeptidase activity"/>
    <property type="evidence" value="ECO:0007669"/>
    <property type="project" value="InterPro"/>
</dbReference>
<dbReference type="InterPro" id="IPR000718">
    <property type="entry name" value="Peptidase_M13"/>
</dbReference>
<feature type="region of interest" description="Disordered" evidence="1">
    <location>
        <begin position="1"/>
        <end position="27"/>
    </location>
</feature>
<dbReference type="InterPro" id="IPR024079">
    <property type="entry name" value="MetalloPept_cat_dom_sf"/>
</dbReference>
<dbReference type="PANTHER" id="PTHR11733:SF241">
    <property type="entry name" value="GH26575P-RELATED"/>
    <property type="match status" value="1"/>
</dbReference>
<dbReference type="AlphaFoldDB" id="A0A9D4SYI0"/>
<evidence type="ECO:0000313" key="3">
    <source>
        <dbReference type="EMBL" id="KAH7956434.1"/>
    </source>
</evidence>
<evidence type="ECO:0000313" key="4">
    <source>
        <dbReference type="Proteomes" id="UP000821837"/>
    </source>
</evidence>
<dbReference type="Proteomes" id="UP000821837">
    <property type="component" value="Unassembled WGS sequence"/>
</dbReference>
<evidence type="ECO:0000259" key="2">
    <source>
        <dbReference type="Pfam" id="PF01431"/>
    </source>
</evidence>
<feature type="domain" description="Peptidase M13 C-terminal" evidence="2">
    <location>
        <begin position="386"/>
        <end position="580"/>
    </location>
</feature>
<dbReference type="PRINTS" id="PR00786">
    <property type="entry name" value="NEPRILYSIN"/>
</dbReference>
<dbReference type="Gene3D" id="3.40.390.10">
    <property type="entry name" value="Collagenase (Catalytic Domain)"/>
    <property type="match status" value="1"/>
</dbReference>
<evidence type="ECO:0000256" key="1">
    <source>
        <dbReference type="SAM" id="MobiDB-lite"/>
    </source>
</evidence>
<protein>
    <recommendedName>
        <fullName evidence="2">Peptidase M13 C-terminal domain-containing protein</fullName>
    </recommendedName>
</protein>
<feature type="compositionally biased region" description="Basic residues" evidence="1">
    <location>
        <begin position="18"/>
        <end position="27"/>
    </location>
</feature>
<keyword evidence="4" id="KW-1185">Reference proteome</keyword>
<comment type="caution">
    <text evidence="3">The sequence shown here is derived from an EMBL/GenBank/DDBJ whole genome shotgun (WGS) entry which is preliminary data.</text>
</comment>
<dbReference type="VEuPathDB" id="VectorBase:RSAN_052637"/>
<dbReference type="GO" id="GO:0016485">
    <property type="term" value="P:protein processing"/>
    <property type="evidence" value="ECO:0007669"/>
    <property type="project" value="TreeGrafter"/>
</dbReference>
<dbReference type="PROSITE" id="PS51885">
    <property type="entry name" value="NEPRILYSIN"/>
    <property type="match status" value="1"/>
</dbReference>
<dbReference type="EMBL" id="JABSTV010001250">
    <property type="protein sequence ID" value="KAH7956434.1"/>
    <property type="molecule type" value="Genomic_DNA"/>
</dbReference>
<feature type="compositionally biased region" description="Low complexity" evidence="1">
    <location>
        <begin position="1"/>
        <end position="10"/>
    </location>
</feature>
<name>A0A9D4SYI0_RHISA</name>
<reference evidence="3" key="2">
    <citation type="submission" date="2021-09" db="EMBL/GenBank/DDBJ databases">
        <authorList>
            <person name="Jia N."/>
            <person name="Wang J."/>
            <person name="Shi W."/>
            <person name="Du L."/>
            <person name="Sun Y."/>
            <person name="Zhan W."/>
            <person name="Jiang J."/>
            <person name="Wang Q."/>
            <person name="Zhang B."/>
            <person name="Ji P."/>
            <person name="Sakyi L.B."/>
            <person name="Cui X."/>
            <person name="Yuan T."/>
            <person name="Jiang B."/>
            <person name="Yang W."/>
            <person name="Lam T.T.-Y."/>
            <person name="Chang Q."/>
            <person name="Ding S."/>
            <person name="Wang X."/>
            <person name="Zhu J."/>
            <person name="Ruan X."/>
            <person name="Zhao L."/>
            <person name="Wei J."/>
            <person name="Que T."/>
            <person name="Du C."/>
            <person name="Cheng J."/>
            <person name="Dai P."/>
            <person name="Han X."/>
            <person name="Huang E."/>
            <person name="Gao Y."/>
            <person name="Liu J."/>
            <person name="Shao H."/>
            <person name="Ye R."/>
            <person name="Li L."/>
            <person name="Wei W."/>
            <person name="Wang X."/>
            <person name="Wang C."/>
            <person name="Huo Q."/>
            <person name="Li W."/>
            <person name="Guo W."/>
            <person name="Chen H."/>
            <person name="Chen S."/>
            <person name="Zhou L."/>
            <person name="Zhou L."/>
            <person name="Ni X."/>
            <person name="Tian J."/>
            <person name="Zhou Y."/>
            <person name="Sheng Y."/>
            <person name="Liu T."/>
            <person name="Pan Y."/>
            <person name="Xia L."/>
            <person name="Li J."/>
            <person name="Zhao F."/>
            <person name="Cao W."/>
        </authorList>
    </citation>
    <scope>NUCLEOTIDE SEQUENCE</scope>
    <source>
        <strain evidence="3">Rsan-2018</strain>
        <tissue evidence="3">Larvae</tissue>
    </source>
</reference>
<proteinExistence type="predicted"/>
<dbReference type="InterPro" id="IPR018497">
    <property type="entry name" value="Peptidase_M13_C"/>
</dbReference>
<dbReference type="SUPFAM" id="SSF55486">
    <property type="entry name" value="Metalloproteases ('zincins'), catalytic domain"/>
    <property type="match status" value="1"/>
</dbReference>
<dbReference type="InterPro" id="IPR042089">
    <property type="entry name" value="Peptidase_M13_dom_2"/>
</dbReference>
<dbReference type="PANTHER" id="PTHR11733">
    <property type="entry name" value="ZINC METALLOPROTEASE FAMILY M13 NEPRILYSIN-RELATED"/>
    <property type="match status" value="1"/>
</dbReference>
<reference evidence="3" key="1">
    <citation type="journal article" date="2020" name="Cell">
        <title>Large-Scale Comparative Analyses of Tick Genomes Elucidate Their Genetic Diversity and Vector Capacities.</title>
        <authorList>
            <consortium name="Tick Genome and Microbiome Consortium (TIGMIC)"/>
            <person name="Jia N."/>
            <person name="Wang J."/>
            <person name="Shi W."/>
            <person name="Du L."/>
            <person name="Sun Y."/>
            <person name="Zhan W."/>
            <person name="Jiang J.F."/>
            <person name="Wang Q."/>
            <person name="Zhang B."/>
            <person name="Ji P."/>
            <person name="Bell-Sakyi L."/>
            <person name="Cui X.M."/>
            <person name="Yuan T.T."/>
            <person name="Jiang B.G."/>
            <person name="Yang W.F."/>
            <person name="Lam T.T."/>
            <person name="Chang Q.C."/>
            <person name="Ding S.J."/>
            <person name="Wang X.J."/>
            <person name="Zhu J.G."/>
            <person name="Ruan X.D."/>
            <person name="Zhao L."/>
            <person name="Wei J.T."/>
            <person name="Ye R.Z."/>
            <person name="Que T.C."/>
            <person name="Du C.H."/>
            <person name="Zhou Y.H."/>
            <person name="Cheng J.X."/>
            <person name="Dai P.F."/>
            <person name="Guo W.B."/>
            <person name="Han X.H."/>
            <person name="Huang E.J."/>
            <person name="Li L.F."/>
            <person name="Wei W."/>
            <person name="Gao Y.C."/>
            <person name="Liu J.Z."/>
            <person name="Shao H.Z."/>
            <person name="Wang X."/>
            <person name="Wang C.C."/>
            <person name="Yang T.C."/>
            <person name="Huo Q.B."/>
            <person name="Li W."/>
            <person name="Chen H.Y."/>
            <person name="Chen S.E."/>
            <person name="Zhou L.G."/>
            <person name="Ni X.B."/>
            <person name="Tian J.H."/>
            <person name="Sheng Y."/>
            <person name="Liu T."/>
            <person name="Pan Y.S."/>
            <person name="Xia L.Y."/>
            <person name="Li J."/>
            <person name="Zhao F."/>
            <person name="Cao W.C."/>
        </authorList>
    </citation>
    <scope>NUCLEOTIDE SEQUENCE</scope>
    <source>
        <strain evidence="3">Rsan-2018</strain>
    </source>
</reference>
<organism evidence="3 4">
    <name type="scientific">Rhipicephalus sanguineus</name>
    <name type="common">Brown dog tick</name>
    <name type="synonym">Ixodes sanguineus</name>
    <dbReference type="NCBI Taxonomy" id="34632"/>
    <lineage>
        <taxon>Eukaryota</taxon>
        <taxon>Metazoa</taxon>
        <taxon>Ecdysozoa</taxon>
        <taxon>Arthropoda</taxon>
        <taxon>Chelicerata</taxon>
        <taxon>Arachnida</taxon>
        <taxon>Acari</taxon>
        <taxon>Parasitiformes</taxon>
        <taxon>Ixodida</taxon>
        <taxon>Ixodoidea</taxon>
        <taxon>Ixodidae</taxon>
        <taxon>Rhipicephalinae</taxon>
        <taxon>Rhipicephalus</taxon>
        <taxon>Rhipicephalus</taxon>
    </lineage>
</organism>
<dbReference type="GO" id="GO:0005886">
    <property type="term" value="C:plasma membrane"/>
    <property type="evidence" value="ECO:0007669"/>
    <property type="project" value="TreeGrafter"/>
</dbReference>
<sequence>MTSDSSARATTRSERPPSRRRCKSRSAAHKQLQKDIEVVSMLILSDPSVPPSNQLAREKAAAMYQACMSFASSKRTETKYLVEWMISLNLDLLKETRLATVNPVEMMVRGSLDLGVETVISIVFSEMDFVGFKRKVQIEYSSEQDIWFAVNPSIEYYERLLSKYGAEPPLVDRLAVKISGYDMHLEWSTYISKYTNGTYTSTDIISHLPQSTSILLNLFESESVGIDGLRYLVAWSIYRQLVKYTEPHTLRRFQSPAIACYDHIKKVMNLAVISSYFTPSVPPRMVYQTKRMASRICSAFEKALNTSSWIGRRVRDELIYKLIDMTVYVGSQGRRYDPAFVEEVYKPYPDVPREPLFPTWIKALSLSSHYIWTDQNALLYNEAAPNAFYINARNDIIVSPGIMQRPLSYLYGPVALNYAGLGMILAHEIMHAFDVEGMQGNKERRPFVTSEFIKEYTKRAVCLRRSHKSVLSLSRQQGILNDTVDSENLADVVGTMIAYAAYSSMPAKYKDVKLVSLNISAERLFFINHCVKWCAERNTLPERYAPFRSRCIVPLMNMPEFSRAFGCAEGTPMNPRNKCTFW</sequence>
<gene>
    <name evidence="3" type="ORF">HPB52_009661</name>
</gene>